<organism evidence="2 3">
    <name type="scientific">Frankia canadensis</name>
    <dbReference type="NCBI Taxonomy" id="1836972"/>
    <lineage>
        <taxon>Bacteria</taxon>
        <taxon>Bacillati</taxon>
        <taxon>Actinomycetota</taxon>
        <taxon>Actinomycetes</taxon>
        <taxon>Frankiales</taxon>
        <taxon>Frankiaceae</taxon>
        <taxon>Frankia</taxon>
    </lineage>
</organism>
<sequence length="38" mass="4422">MFDRFDEDRIPRPYLLVVLLFVIVPCVVAGIWLGMATR</sequence>
<reference evidence="2 3" key="1">
    <citation type="submission" date="2017-06" db="EMBL/GenBank/DDBJ databases">
        <authorList>
            <person name="Kim H.J."/>
            <person name="Triplett B.A."/>
        </authorList>
    </citation>
    <scope>NUCLEOTIDE SEQUENCE [LARGE SCALE GENOMIC DNA]</scope>
    <source>
        <strain evidence="2">FRACA_ARgP5</strain>
    </source>
</reference>
<keyword evidence="1" id="KW-0812">Transmembrane</keyword>
<evidence type="ECO:0000256" key="1">
    <source>
        <dbReference type="SAM" id="Phobius"/>
    </source>
</evidence>
<dbReference type="Proteomes" id="UP000234331">
    <property type="component" value="Unassembled WGS sequence"/>
</dbReference>
<protein>
    <submittedName>
        <fullName evidence="2">Uncharacterized protein</fullName>
    </submittedName>
</protein>
<keyword evidence="1" id="KW-1133">Transmembrane helix</keyword>
<name>A0A2I2KR41_9ACTN</name>
<dbReference type="AlphaFoldDB" id="A0A2I2KR41"/>
<keyword evidence="3" id="KW-1185">Reference proteome</keyword>
<keyword evidence="1" id="KW-0472">Membrane</keyword>
<evidence type="ECO:0000313" key="3">
    <source>
        <dbReference type="Proteomes" id="UP000234331"/>
    </source>
</evidence>
<gene>
    <name evidence="2" type="ORF">FRACA_2200013</name>
</gene>
<accession>A0A2I2KR41</accession>
<evidence type="ECO:0000313" key="2">
    <source>
        <dbReference type="EMBL" id="SNQ48119.1"/>
    </source>
</evidence>
<proteinExistence type="predicted"/>
<feature type="transmembrane region" description="Helical" evidence="1">
    <location>
        <begin position="14"/>
        <end position="35"/>
    </location>
</feature>
<dbReference type="EMBL" id="FZMO01000136">
    <property type="protein sequence ID" value="SNQ48119.1"/>
    <property type="molecule type" value="Genomic_DNA"/>
</dbReference>